<dbReference type="Gene3D" id="1.20.1070.10">
    <property type="entry name" value="Rhodopsin 7-helix transmembrane proteins"/>
    <property type="match status" value="1"/>
</dbReference>
<gene>
    <name evidence="2" type="ORF">ElyMa_003806200</name>
</gene>
<feature type="transmembrane region" description="Helical" evidence="1">
    <location>
        <begin position="50"/>
        <end position="74"/>
    </location>
</feature>
<keyword evidence="1" id="KW-1133">Transmembrane helix</keyword>
<dbReference type="AlphaFoldDB" id="A0AAV4FD52"/>
<keyword evidence="3" id="KW-1185">Reference proteome</keyword>
<keyword evidence="1" id="KW-0812">Transmembrane</keyword>
<reference evidence="2 3" key="1">
    <citation type="journal article" date="2021" name="Elife">
        <title>Chloroplast acquisition without the gene transfer in kleptoplastic sea slugs, Plakobranchus ocellatus.</title>
        <authorList>
            <person name="Maeda T."/>
            <person name="Takahashi S."/>
            <person name="Yoshida T."/>
            <person name="Shimamura S."/>
            <person name="Takaki Y."/>
            <person name="Nagai Y."/>
            <person name="Toyoda A."/>
            <person name="Suzuki Y."/>
            <person name="Arimoto A."/>
            <person name="Ishii H."/>
            <person name="Satoh N."/>
            <person name="Nishiyama T."/>
            <person name="Hasebe M."/>
            <person name="Maruyama T."/>
            <person name="Minagawa J."/>
            <person name="Obokata J."/>
            <person name="Shigenobu S."/>
        </authorList>
    </citation>
    <scope>NUCLEOTIDE SEQUENCE [LARGE SCALE GENOMIC DNA]</scope>
</reference>
<evidence type="ECO:0000256" key="1">
    <source>
        <dbReference type="SAM" id="Phobius"/>
    </source>
</evidence>
<protein>
    <submittedName>
        <fullName evidence="2">FMRFamide receptor-like</fullName>
    </submittedName>
</protein>
<keyword evidence="1" id="KW-0472">Membrane</keyword>
<dbReference type="SUPFAM" id="SSF81321">
    <property type="entry name" value="Family A G protein-coupled receptor-like"/>
    <property type="match status" value="1"/>
</dbReference>
<proteinExistence type="predicted"/>
<evidence type="ECO:0000313" key="3">
    <source>
        <dbReference type="Proteomes" id="UP000762676"/>
    </source>
</evidence>
<accession>A0AAV4FD52</accession>
<organism evidence="2 3">
    <name type="scientific">Elysia marginata</name>
    <dbReference type="NCBI Taxonomy" id="1093978"/>
    <lineage>
        <taxon>Eukaryota</taxon>
        <taxon>Metazoa</taxon>
        <taxon>Spiralia</taxon>
        <taxon>Lophotrochozoa</taxon>
        <taxon>Mollusca</taxon>
        <taxon>Gastropoda</taxon>
        <taxon>Heterobranchia</taxon>
        <taxon>Euthyneura</taxon>
        <taxon>Panpulmonata</taxon>
        <taxon>Sacoglossa</taxon>
        <taxon>Placobranchoidea</taxon>
        <taxon>Plakobranchidae</taxon>
        <taxon>Elysia</taxon>
    </lineage>
</organism>
<evidence type="ECO:0000313" key="2">
    <source>
        <dbReference type="EMBL" id="GFR71234.1"/>
    </source>
</evidence>
<feature type="transmembrane region" description="Helical" evidence="1">
    <location>
        <begin position="86"/>
        <end position="105"/>
    </location>
</feature>
<comment type="caution">
    <text evidence="2">The sequence shown here is derived from an EMBL/GenBank/DDBJ whole genome shotgun (WGS) entry which is preliminary data.</text>
</comment>
<sequence>MAGYDILTGMSDVLNVSSCVNCSTPSSPGGPATATPPPKADRSDIWPWRVGLFGVGGTVIACVGIVSNIITIVVLTHYRTKSTAPFLLISLAVFDTLFLFSEMFLEPLTYMAQGGLISDTYRDFITPLYW</sequence>
<dbReference type="EMBL" id="BMAT01007786">
    <property type="protein sequence ID" value="GFR71234.1"/>
    <property type="molecule type" value="Genomic_DNA"/>
</dbReference>
<dbReference type="Proteomes" id="UP000762676">
    <property type="component" value="Unassembled WGS sequence"/>
</dbReference>
<keyword evidence="2" id="KW-0675">Receptor</keyword>
<name>A0AAV4FD52_9GAST</name>